<evidence type="ECO:0000259" key="4">
    <source>
        <dbReference type="PROSITE" id="PS51710"/>
    </source>
</evidence>
<dbReference type="PRINTS" id="PR00326">
    <property type="entry name" value="GTP1OBG"/>
</dbReference>
<accession>A0A7V0XFF1</accession>
<gene>
    <name evidence="6" type="primary">ychF</name>
    <name evidence="6" type="ORF">ENN51_04815</name>
</gene>
<dbReference type="GO" id="GO:0005737">
    <property type="term" value="C:cytoplasm"/>
    <property type="evidence" value="ECO:0007669"/>
    <property type="project" value="TreeGrafter"/>
</dbReference>
<dbReference type="InterPro" id="IPR012675">
    <property type="entry name" value="Beta-grasp_dom_sf"/>
</dbReference>
<dbReference type="InterPro" id="IPR027417">
    <property type="entry name" value="P-loop_NTPase"/>
</dbReference>
<feature type="non-terminal residue" evidence="6">
    <location>
        <position position="1"/>
    </location>
</feature>
<dbReference type="InterPro" id="IPR006073">
    <property type="entry name" value="GTP-bd"/>
</dbReference>
<dbReference type="Gene3D" id="3.10.20.30">
    <property type="match status" value="1"/>
</dbReference>
<proteinExistence type="predicted"/>
<keyword evidence="1" id="KW-0547">Nucleotide-binding</keyword>
<evidence type="ECO:0000256" key="2">
    <source>
        <dbReference type="ARBA" id="ARBA00022840"/>
    </source>
</evidence>
<name>A0A7V0XFF1_UNCW3</name>
<dbReference type="GO" id="GO:0005524">
    <property type="term" value="F:ATP binding"/>
    <property type="evidence" value="ECO:0007669"/>
    <property type="project" value="UniProtKB-KW"/>
</dbReference>
<dbReference type="InterPro" id="IPR013029">
    <property type="entry name" value="YchF_C"/>
</dbReference>
<dbReference type="EMBL" id="DSBX01000187">
    <property type="protein sequence ID" value="HDQ99590.1"/>
    <property type="molecule type" value="Genomic_DNA"/>
</dbReference>
<evidence type="ECO:0000313" key="6">
    <source>
        <dbReference type="EMBL" id="HDQ99590.1"/>
    </source>
</evidence>
<dbReference type="Pfam" id="PF01926">
    <property type="entry name" value="MMR_HSR1"/>
    <property type="match status" value="1"/>
</dbReference>
<feature type="domain" description="OBG-type G" evidence="4">
    <location>
        <begin position="1"/>
        <end position="300"/>
    </location>
</feature>
<dbReference type="Gene3D" id="3.40.50.300">
    <property type="entry name" value="P-loop containing nucleotide triphosphate hydrolases"/>
    <property type="match status" value="1"/>
</dbReference>
<dbReference type="SUPFAM" id="SSF81271">
    <property type="entry name" value="TGS-like"/>
    <property type="match status" value="1"/>
</dbReference>
<dbReference type="InterPro" id="IPR023192">
    <property type="entry name" value="TGS-like_dom_sf"/>
</dbReference>
<dbReference type="PANTHER" id="PTHR23305:SF18">
    <property type="entry name" value="OBG-TYPE G DOMAIN-CONTAINING PROTEIN"/>
    <property type="match status" value="1"/>
</dbReference>
<dbReference type="Pfam" id="PF06071">
    <property type="entry name" value="YchF-GTPase_C"/>
    <property type="match status" value="1"/>
</dbReference>
<dbReference type="Gene3D" id="1.10.150.300">
    <property type="entry name" value="TGS-like domain"/>
    <property type="match status" value="1"/>
</dbReference>
<dbReference type="PROSITE" id="PS51880">
    <property type="entry name" value="TGS"/>
    <property type="match status" value="1"/>
</dbReference>
<keyword evidence="3" id="KW-0460">Magnesium</keyword>
<evidence type="ECO:0000256" key="3">
    <source>
        <dbReference type="ARBA" id="ARBA00022842"/>
    </source>
</evidence>
<evidence type="ECO:0000256" key="1">
    <source>
        <dbReference type="ARBA" id="ARBA00022741"/>
    </source>
</evidence>
<organism evidence="6">
    <name type="scientific">candidate division WOR-3 bacterium</name>
    <dbReference type="NCBI Taxonomy" id="2052148"/>
    <lineage>
        <taxon>Bacteria</taxon>
        <taxon>Bacteria division WOR-3</taxon>
    </lineage>
</organism>
<keyword evidence="2" id="KW-0067">ATP-binding</keyword>
<dbReference type="GO" id="GO:0005525">
    <property type="term" value="F:GTP binding"/>
    <property type="evidence" value="ECO:0007669"/>
    <property type="project" value="InterPro"/>
</dbReference>
<comment type="caution">
    <text evidence="6">The sequence shown here is derived from an EMBL/GenBank/DDBJ whole genome shotgun (WGS) entry which is preliminary data.</text>
</comment>
<dbReference type="Proteomes" id="UP000885672">
    <property type="component" value="Unassembled WGS sequence"/>
</dbReference>
<protein>
    <submittedName>
        <fullName evidence="6">Redox-regulated ATPase YchF</fullName>
    </submittedName>
</protein>
<dbReference type="PROSITE" id="PS51710">
    <property type="entry name" value="G_OBG"/>
    <property type="match status" value="1"/>
</dbReference>
<reference evidence="6" key="1">
    <citation type="journal article" date="2020" name="mSystems">
        <title>Genome- and Community-Level Interaction Insights into Carbon Utilization and Element Cycling Functions of Hydrothermarchaeota in Hydrothermal Sediment.</title>
        <authorList>
            <person name="Zhou Z."/>
            <person name="Liu Y."/>
            <person name="Xu W."/>
            <person name="Pan J."/>
            <person name="Luo Z.H."/>
            <person name="Li M."/>
        </authorList>
    </citation>
    <scope>NUCLEOTIDE SEQUENCE [LARGE SCALE GENOMIC DNA]</scope>
    <source>
        <strain evidence="6">SpSt-1182</strain>
    </source>
</reference>
<dbReference type="AlphaFoldDB" id="A0A7V0XFF1"/>
<dbReference type="InterPro" id="IPR004095">
    <property type="entry name" value="TGS"/>
</dbReference>
<evidence type="ECO:0000259" key="5">
    <source>
        <dbReference type="PROSITE" id="PS51880"/>
    </source>
</evidence>
<feature type="domain" description="TGS" evidence="5">
    <location>
        <begin position="215"/>
        <end position="298"/>
    </location>
</feature>
<dbReference type="GO" id="GO:0016887">
    <property type="term" value="F:ATP hydrolysis activity"/>
    <property type="evidence" value="ECO:0007669"/>
    <property type="project" value="TreeGrafter"/>
</dbReference>
<dbReference type="InterPro" id="IPR031167">
    <property type="entry name" value="G_OBG"/>
</dbReference>
<dbReference type="SUPFAM" id="SSF52540">
    <property type="entry name" value="P-loop containing nucleoside triphosphate hydrolases"/>
    <property type="match status" value="1"/>
</dbReference>
<dbReference type="PANTHER" id="PTHR23305">
    <property type="entry name" value="OBG GTPASE FAMILY"/>
    <property type="match status" value="1"/>
</dbReference>
<dbReference type="InterPro" id="IPR012676">
    <property type="entry name" value="TGS-like"/>
</dbReference>
<dbReference type="FunFam" id="3.10.20.30:FF:000001">
    <property type="entry name" value="Ribosome-binding ATPase YchF"/>
    <property type="match status" value="1"/>
</dbReference>
<sequence length="300" mass="32755">ATIGRLLKPEKLTPAQIEFVDIAGLVEGASRGEGLGNRFLAHIRECHLILHLVRNFASTDAPHVFTDVNPDRDAAVVEAELALADLQVCEARLERLRKEPKTPENLLLLEALEPVTESLGREFRRPAADHCEALRPLQLFVTRPVIHALNCSDTAPADPTRFPSLTARGCLLFSSALEAAANGFAESEKAELRQGLGLAPEGPSAITARCFTELDLIRFYTIKGVESRAWSAPRGTTAAEAAGLIHTDLARGFIRAEVLNYADLVATGDFHLARDAGKVRIEGRNYVVQDGDVLHVRFRN</sequence>